<dbReference type="EMBL" id="CAJFCJ010000018">
    <property type="protein sequence ID" value="CAD5122797.1"/>
    <property type="molecule type" value="Genomic_DNA"/>
</dbReference>
<feature type="region of interest" description="Disordered" evidence="1">
    <location>
        <begin position="279"/>
        <end position="315"/>
    </location>
</feature>
<dbReference type="AlphaFoldDB" id="A0A7I8W2K8"/>
<evidence type="ECO:0000313" key="3">
    <source>
        <dbReference type="Proteomes" id="UP000549394"/>
    </source>
</evidence>
<name>A0A7I8W2K8_9ANNE</name>
<dbReference type="Proteomes" id="UP000549394">
    <property type="component" value="Unassembled WGS sequence"/>
</dbReference>
<feature type="compositionally biased region" description="Polar residues" evidence="1">
    <location>
        <begin position="11"/>
        <end position="23"/>
    </location>
</feature>
<feature type="region of interest" description="Disordered" evidence="1">
    <location>
        <begin position="1"/>
        <end position="23"/>
    </location>
</feature>
<evidence type="ECO:0000313" key="2">
    <source>
        <dbReference type="EMBL" id="CAD5122797.1"/>
    </source>
</evidence>
<evidence type="ECO:0000256" key="1">
    <source>
        <dbReference type="SAM" id="MobiDB-lite"/>
    </source>
</evidence>
<sequence length="359" mass="41085">MAASELDKNGILSNNTKKSISSHDNTTVVSMNLSGRFANTEKKKYGQLLIEHVIHQKKVSILFGHRASFKPRPPSSYTVVGTNKSFLIFNKERFRMMTDDKHYRKVLFDFQKMGRFPYHYLPENNFVLAKLKDRSVPDRKLLVMSWLTDDCLCKTRAVSVFKLLTAFALNVSSVEEMPVVIGGTFQLNIFEAIDLLPNGVSCHGYDPLTSRRMVRSSDYFLTTADVHMPDVEPLLFSKVDLRRQRGEANINAEDAFYCDPVIGDVTFDTPSKIRAKTIEDFDRQTESRNNNYSIEREEEEEEEEEATNGANGDEILDELDYRERRISVHTLEEQIVQQPAGYNTLPGLTKSKNKMKGMI</sequence>
<keyword evidence="3" id="KW-1185">Reference proteome</keyword>
<accession>A0A7I8W2K8</accession>
<gene>
    <name evidence="2" type="ORF">DGYR_LOCUS10556</name>
</gene>
<reference evidence="2 3" key="1">
    <citation type="submission" date="2020-08" db="EMBL/GenBank/DDBJ databases">
        <authorList>
            <person name="Hejnol A."/>
        </authorList>
    </citation>
    <scope>NUCLEOTIDE SEQUENCE [LARGE SCALE GENOMIC DNA]</scope>
</reference>
<proteinExistence type="predicted"/>
<comment type="caution">
    <text evidence="2">The sequence shown here is derived from an EMBL/GenBank/DDBJ whole genome shotgun (WGS) entry which is preliminary data.</text>
</comment>
<feature type="compositionally biased region" description="Acidic residues" evidence="1">
    <location>
        <begin position="296"/>
        <end position="306"/>
    </location>
</feature>
<protein>
    <submittedName>
        <fullName evidence="2">DgyrCDS11203</fullName>
    </submittedName>
</protein>
<organism evidence="2 3">
    <name type="scientific">Dimorphilus gyrociliatus</name>
    <dbReference type="NCBI Taxonomy" id="2664684"/>
    <lineage>
        <taxon>Eukaryota</taxon>
        <taxon>Metazoa</taxon>
        <taxon>Spiralia</taxon>
        <taxon>Lophotrochozoa</taxon>
        <taxon>Annelida</taxon>
        <taxon>Polychaeta</taxon>
        <taxon>Polychaeta incertae sedis</taxon>
        <taxon>Dinophilidae</taxon>
        <taxon>Dimorphilus</taxon>
    </lineage>
</organism>